<feature type="domain" description="EamA" evidence="7">
    <location>
        <begin position="153"/>
        <end position="288"/>
    </location>
</feature>
<feature type="domain" description="EamA" evidence="7">
    <location>
        <begin position="7"/>
        <end position="143"/>
    </location>
</feature>
<keyword evidence="2" id="KW-1003">Cell membrane</keyword>
<dbReference type="Proteomes" id="UP000236845">
    <property type="component" value="Unassembled WGS sequence"/>
</dbReference>
<feature type="transmembrane region" description="Helical" evidence="6">
    <location>
        <begin position="104"/>
        <end position="121"/>
    </location>
</feature>
<dbReference type="AlphaFoldDB" id="A0A2H0YQ54"/>
<feature type="transmembrane region" description="Helical" evidence="6">
    <location>
        <begin position="216"/>
        <end position="238"/>
    </location>
</feature>
<dbReference type="PANTHER" id="PTHR32322:SF18">
    <property type="entry name" value="S-ADENOSYLMETHIONINE_S-ADENOSYLHOMOCYSTEINE TRANSPORTER"/>
    <property type="match status" value="1"/>
</dbReference>
<evidence type="ECO:0000256" key="1">
    <source>
        <dbReference type="ARBA" id="ARBA00004651"/>
    </source>
</evidence>
<dbReference type="InterPro" id="IPR000620">
    <property type="entry name" value="EamA_dom"/>
</dbReference>
<evidence type="ECO:0000256" key="3">
    <source>
        <dbReference type="ARBA" id="ARBA00022692"/>
    </source>
</evidence>
<comment type="subcellular location">
    <subcellularLocation>
        <location evidence="1">Cell membrane</location>
        <topology evidence="1">Multi-pass membrane protein</topology>
    </subcellularLocation>
</comment>
<name>A0A2H0YQ54_9BACT</name>
<evidence type="ECO:0000256" key="6">
    <source>
        <dbReference type="SAM" id="Phobius"/>
    </source>
</evidence>
<proteinExistence type="predicted"/>
<evidence type="ECO:0000256" key="2">
    <source>
        <dbReference type="ARBA" id="ARBA00022475"/>
    </source>
</evidence>
<dbReference type="PANTHER" id="PTHR32322">
    <property type="entry name" value="INNER MEMBRANE TRANSPORTER"/>
    <property type="match status" value="1"/>
</dbReference>
<accession>A0A2H0YQ54</accession>
<evidence type="ECO:0000256" key="4">
    <source>
        <dbReference type="ARBA" id="ARBA00022989"/>
    </source>
</evidence>
<comment type="caution">
    <text evidence="8">The sequence shown here is derived from an EMBL/GenBank/DDBJ whole genome shotgun (WGS) entry which is preliminary data.</text>
</comment>
<protein>
    <recommendedName>
        <fullName evidence="7">EamA domain-containing protein</fullName>
    </recommendedName>
</protein>
<reference evidence="9" key="1">
    <citation type="submission" date="2017-09" db="EMBL/GenBank/DDBJ databases">
        <title>Depth-based differentiation of microbial function through sediment-hosted aquifers and enrichment of novel symbionts in the deep terrestrial subsurface.</title>
        <authorList>
            <person name="Probst A.J."/>
            <person name="Ladd B."/>
            <person name="Jarett J.K."/>
            <person name="Geller-Mcgrath D.E."/>
            <person name="Sieber C.M.K."/>
            <person name="Emerson J.B."/>
            <person name="Anantharaman K."/>
            <person name="Thomas B.C."/>
            <person name="Malmstrom R."/>
            <person name="Stieglmeier M."/>
            <person name="Klingl A."/>
            <person name="Woyke T."/>
            <person name="Ryan C.M."/>
            <person name="Banfield J.F."/>
        </authorList>
    </citation>
    <scope>NUCLEOTIDE SEQUENCE [LARGE SCALE GENOMIC DNA]</scope>
</reference>
<feature type="transmembrane region" description="Helical" evidence="6">
    <location>
        <begin position="156"/>
        <end position="172"/>
    </location>
</feature>
<organism evidence="8 9">
    <name type="scientific">Candidatus Kerfeldbacteria bacterium CG08_land_8_20_14_0_20_43_14</name>
    <dbReference type="NCBI Taxonomy" id="2014246"/>
    <lineage>
        <taxon>Bacteria</taxon>
        <taxon>Candidatus Kerfeldiibacteriota</taxon>
    </lineage>
</organism>
<keyword evidence="5 6" id="KW-0472">Membrane</keyword>
<keyword evidence="3 6" id="KW-0812">Transmembrane</keyword>
<feature type="transmembrane region" description="Helical" evidence="6">
    <location>
        <begin position="184"/>
        <end position="204"/>
    </location>
</feature>
<feature type="transmembrane region" description="Helical" evidence="6">
    <location>
        <begin position="71"/>
        <end position="92"/>
    </location>
</feature>
<feature type="transmembrane region" description="Helical" evidence="6">
    <location>
        <begin position="42"/>
        <end position="59"/>
    </location>
</feature>
<keyword evidence="4 6" id="KW-1133">Transmembrane helix</keyword>
<feature type="transmembrane region" description="Helical" evidence="6">
    <location>
        <begin position="271"/>
        <end position="289"/>
    </location>
</feature>
<evidence type="ECO:0000259" key="7">
    <source>
        <dbReference type="Pfam" id="PF00892"/>
    </source>
</evidence>
<dbReference type="GO" id="GO:0005886">
    <property type="term" value="C:plasma membrane"/>
    <property type="evidence" value="ECO:0007669"/>
    <property type="project" value="UniProtKB-SubCell"/>
</dbReference>
<evidence type="ECO:0000313" key="9">
    <source>
        <dbReference type="Proteomes" id="UP000236845"/>
    </source>
</evidence>
<feature type="transmembrane region" description="Helical" evidence="6">
    <location>
        <begin position="245"/>
        <end position="265"/>
    </location>
</feature>
<dbReference type="EMBL" id="PEXW01000052">
    <property type="protein sequence ID" value="PIS40635.1"/>
    <property type="molecule type" value="Genomic_DNA"/>
</dbReference>
<feature type="transmembrane region" description="Helical" evidence="6">
    <location>
        <begin position="128"/>
        <end position="150"/>
    </location>
</feature>
<evidence type="ECO:0000313" key="8">
    <source>
        <dbReference type="EMBL" id="PIS40635.1"/>
    </source>
</evidence>
<gene>
    <name evidence="8" type="ORF">COT26_02270</name>
</gene>
<sequence length="308" mass="32892">MNKNLKFGMSLALITAVISGFANFIAKIGVTSVKNPVVFTTLKNSIVAVLLIGLVLSLGKIKELKALSKKSWVKLLAIGVIGGSVPFILFFTGLSMTSALTASFIHKTLFVWVAILAVWFLKEKVTKLQIGALVLLLGGTLLLGGFQNFHFGKGEIMILAATLLWAVENIIAKKALAEVSSLTLASARMVFGSIILLAVVVWQGKIGLMAGLSPKQWLWTLIPAVLLFGYVLTWYTALKHAPATVVASLLVPAVFITTVLSTIFLKTPLTSLNNLSGVLFAVAAVLLVINYKIAKNNKSNVESAKSLA</sequence>
<dbReference type="InterPro" id="IPR037185">
    <property type="entry name" value="EmrE-like"/>
</dbReference>
<dbReference type="InterPro" id="IPR050638">
    <property type="entry name" value="AA-Vitamin_Transporters"/>
</dbReference>
<dbReference type="Pfam" id="PF00892">
    <property type="entry name" value="EamA"/>
    <property type="match status" value="2"/>
</dbReference>
<evidence type="ECO:0000256" key="5">
    <source>
        <dbReference type="ARBA" id="ARBA00023136"/>
    </source>
</evidence>
<dbReference type="SUPFAM" id="SSF103481">
    <property type="entry name" value="Multidrug resistance efflux transporter EmrE"/>
    <property type="match status" value="2"/>
</dbReference>